<dbReference type="PANTHER" id="PTHR42926:SF1">
    <property type="entry name" value="CIRCADIAN CLOCK OSCILLATOR PROTEIN KAIC 1"/>
    <property type="match status" value="1"/>
</dbReference>
<dbReference type="InterPro" id="IPR003593">
    <property type="entry name" value="AAA+_ATPase"/>
</dbReference>
<dbReference type="EMBL" id="JAUTWS010000107">
    <property type="protein sequence ID" value="MDO9713628.1"/>
    <property type="molecule type" value="Genomic_DNA"/>
</dbReference>
<proteinExistence type="predicted"/>
<dbReference type="InterPro" id="IPR027417">
    <property type="entry name" value="P-loop_NTPase"/>
</dbReference>
<dbReference type="PIRSF" id="PIRSF039117">
    <property type="entry name" value="KaiC"/>
    <property type="match status" value="1"/>
</dbReference>
<keyword evidence="5" id="KW-0418">Kinase</keyword>
<dbReference type="CDD" id="cd19488">
    <property type="entry name" value="KaiC-like_N"/>
    <property type="match status" value="1"/>
</dbReference>
<evidence type="ECO:0000256" key="6">
    <source>
        <dbReference type="ARBA" id="ARBA00022801"/>
    </source>
</evidence>
<dbReference type="SMART" id="SM00382">
    <property type="entry name" value="AAA"/>
    <property type="match status" value="2"/>
</dbReference>
<keyword evidence="3" id="KW-0808">Transferase</keyword>
<keyword evidence="2" id="KW-0597">Phosphoprotein</keyword>
<gene>
    <name evidence="8" type="primary">gvpD</name>
    <name evidence="8" type="ORF">Q7A36_35260</name>
</gene>
<dbReference type="PANTHER" id="PTHR42926">
    <property type="match status" value="1"/>
</dbReference>
<dbReference type="Proteomes" id="UP001243009">
    <property type="component" value="Unassembled WGS sequence"/>
</dbReference>
<name>A0ABT9EBQ1_9PROT</name>
<protein>
    <recommendedName>
        <fullName evidence="1">non-specific serine/threonine protein kinase</fullName>
        <ecNumber evidence="1">2.7.11.1</ecNumber>
    </recommendedName>
</protein>
<keyword evidence="4" id="KW-0677">Repeat</keyword>
<dbReference type="Gene3D" id="3.40.50.300">
    <property type="entry name" value="P-loop containing nucleotide triphosphate hydrolases"/>
    <property type="match status" value="2"/>
</dbReference>
<evidence type="ECO:0000256" key="2">
    <source>
        <dbReference type="ARBA" id="ARBA00022553"/>
    </source>
</evidence>
<dbReference type="InterPro" id="IPR030665">
    <property type="entry name" value="KaiC"/>
</dbReference>
<dbReference type="PROSITE" id="PS51146">
    <property type="entry name" value="KAIC"/>
    <property type="match status" value="2"/>
</dbReference>
<dbReference type="Pfam" id="PF06745">
    <property type="entry name" value="ATPase"/>
    <property type="match status" value="2"/>
</dbReference>
<dbReference type="CDD" id="cd19487">
    <property type="entry name" value="KaiC-like_C"/>
    <property type="match status" value="1"/>
</dbReference>
<comment type="caution">
    <text evidence="8">The sequence shown here is derived from an EMBL/GenBank/DDBJ whole genome shotgun (WGS) entry which is preliminary data.</text>
</comment>
<evidence type="ECO:0000256" key="4">
    <source>
        <dbReference type="ARBA" id="ARBA00022737"/>
    </source>
</evidence>
<dbReference type="InterPro" id="IPR010624">
    <property type="entry name" value="KaiC_dom"/>
</dbReference>
<feature type="domain" description="KaiC" evidence="7">
    <location>
        <begin position="8"/>
        <end position="245"/>
    </location>
</feature>
<reference evidence="8 9" key="1">
    <citation type="submission" date="2023-08" db="EMBL/GenBank/DDBJ databases">
        <title>The draft genome sequence of Paracraurococcus sp. LOR1-02.</title>
        <authorList>
            <person name="Kingkaew E."/>
            <person name="Tanasupawat S."/>
        </authorList>
    </citation>
    <scope>NUCLEOTIDE SEQUENCE [LARGE SCALE GENOMIC DNA]</scope>
    <source>
        <strain evidence="8 9">LOR1-02</strain>
    </source>
</reference>
<evidence type="ECO:0000256" key="3">
    <source>
        <dbReference type="ARBA" id="ARBA00022679"/>
    </source>
</evidence>
<feature type="domain" description="KaiC" evidence="7">
    <location>
        <begin position="247"/>
        <end position="479"/>
    </location>
</feature>
<evidence type="ECO:0000313" key="9">
    <source>
        <dbReference type="Proteomes" id="UP001243009"/>
    </source>
</evidence>
<sequence>MPEPRPIPTLCTGIPEFDVTLRGGLPRHRLHLVEGMPGAGKTTFALRFLLEGATNGERCLYVTLSETAEELAASAASHGWSLEGIDVFELVPAEAEIENQQTVLYPAEAEFGQTMQMITGHIEATRPERVVIDSLAELRLLAQDSLPYRRQLLALKRFLQGRRITTMVLDDLTGGRGEADLHSLVHGVISLEQIERNYGASRRRLRIAKMRGSDYQSGWHDFALTTGEVLVFPSLIAEEHKEQPNHDAISSGVAGLDKVLGGGLDRGTTTMLVGPSGAGKSSIALHYAMAAVGRGEHAAYFSFDETFETLSRRAAALGLPVVEAVEAGELDWRRANPSRLSPGEFVWQVRREVEDRQAAVVVIDSLNSYLGTMPEEQSLVLQMHELLTYLNNKGVVTILILAQQGVVGDVQNPVDLSFLSDAVVLLRFFEAAGEVRKAISVVKKRTGVHELSIREYRLFPRGMEVGPPLMDLRGVLTGVPTHVGPQEQLLGSESQGAG</sequence>
<dbReference type="PRINTS" id="PR01874">
    <property type="entry name" value="DNAREPAIRADA"/>
</dbReference>
<dbReference type="EC" id="2.7.11.1" evidence="1"/>
<keyword evidence="9" id="KW-1185">Reference proteome</keyword>
<evidence type="ECO:0000256" key="1">
    <source>
        <dbReference type="ARBA" id="ARBA00012513"/>
    </source>
</evidence>
<accession>A0ABT9EBQ1</accession>
<organism evidence="8 9">
    <name type="scientific">Paracraurococcus lichenis</name>
    <dbReference type="NCBI Taxonomy" id="3064888"/>
    <lineage>
        <taxon>Bacteria</taxon>
        <taxon>Pseudomonadati</taxon>
        <taxon>Pseudomonadota</taxon>
        <taxon>Alphaproteobacteria</taxon>
        <taxon>Acetobacterales</taxon>
        <taxon>Roseomonadaceae</taxon>
        <taxon>Paracraurococcus</taxon>
    </lineage>
</organism>
<evidence type="ECO:0000256" key="5">
    <source>
        <dbReference type="ARBA" id="ARBA00022777"/>
    </source>
</evidence>
<dbReference type="RefSeq" id="WP_305108484.1">
    <property type="nucleotide sequence ID" value="NZ_JAUTWS010000107.1"/>
</dbReference>
<dbReference type="InterPro" id="IPR051347">
    <property type="entry name" value="Circadian_clock_KaiC-rel"/>
</dbReference>
<evidence type="ECO:0000313" key="8">
    <source>
        <dbReference type="EMBL" id="MDO9713628.1"/>
    </source>
</evidence>
<dbReference type="SUPFAM" id="SSF52540">
    <property type="entry name" value="P-loop containing nucleoside triphosphate hydrolases"/>
    <property type="match status" value="2"/>
</dbReference>
<evidence type="ECO:0000259" key="7">
    <source>
        <dbReference type="PROSITE" id="PS51146"/>
    </source>
</evidence>
<dbReference type="InterPro" id="IPR014774">
    <property type="entry name" value="KaiC-like_dom"/>
</dbReference>
<keyword evidence="6" id="KW-0378">Hydrolase</keyword>